<dbReference type="EMBL" id="VSRR010075993">
    <property type="protein sequence ID" value="MPC87911.1"/>
    <property type="molecule type" value="Genomic_DNA"/>
</dbReference>
<dbReference type="Proteomes" id="UP000324222">
    <property type="component" value="Unassembled WGS sequence"/>
</dbReference>
<sequence length="65" mass="6793">MLSLPCPLGCEGSGSAGQSSGVGSRTLLPQDSFTGGFNNEINRWKKRSLLSLAGRDSDYTANTGK</sequence>
<accession>A0A5B7IQV1</accession>
<organism evidence="2 3">
    <name type="scientific">Portunus trituberculatus</name>
    <name type="common">Swimming crab</name>
    <name type="synonym">Neptunus trituberculatus</name>
    <dbReference type="NCBI Taxonomy" id="210409"/>
    <lineage>
        <taxon>Eukaryota</taxon>
        <taxon>Metazoa</taxon>
        <taxon>Ecdysozoa</taxon>
        <taxon>Arthropoda</taxon>
        <taxon>Crustacea</taxon>
        <taxon>Multicrustacea</taxon>
        <taxon>Malacostraca</taxon>
        <taxon>Eumalacostraca</taxon>
        <taxon>Eucarida</taxon>
        <taxon>Decapoda</taxon>
        <taxon>Pleocyemata</taxon>
        <taxon>Brachyura</taxon>
        <taxon>Eubrachyura</taxon>
        <taxon>Portunoidea</taxon>
        <taxon>Portunidae</taxon>
        <taxon>Portuninae</taxon>
        <taxon>Portunus</taxon>
    </lineage>
</organism>
<comment type="caution">
    <text evidence="2">The sequence shown here is derived from an EMBL/GenBank/DDBJ whole genome shotgun (WGS) entry which is preliminary data.</text>
</comment>
<evidence type="ECO:0000313" key="2">
    <source>
        <dbReference type="EMBL" id="MPC87911.1"/>
    </source>
</evidence>
<feature type="region of interest" description="Disordered" evidence="1">
    <location>
        <begin position="1"/>
        <end position="29"/>
    </location>
</feature>
<keyword evidence="3" id="KW-1185">Reference proteome</keyword>
<gene>
    <name evidence="2" type="ORF">E2C01_082791</name>
</gene>
<protein>
    <submittedName>
        <fullName evidence="2">Uncharacterized protein</fullName>
    </submittedName>
</protein>
<reference evidence="2 3" key="1">
    <citation type="submission" date="2019-05" db="EMBL/GenBank/DDBJ databases">
        <title>Another draft genome of Portunus trituberculatus and its Hox gene families provides insights of decapod evolution.</title>
        <authorList>
            <person name="Jeong J.-H."/>
            <person name="Song I."/>
            <person name="Kim S."/>
            <person name="Choi T."/>
            <person name="Kim D."/>
            <person name="Ryu S."/>
            <person name="Kim W."/>
        </authorList>
    </citation>
    <scope>NUCLEOTIDE SEQUENCE [LARGE SCALE GENOMIC DNA]</scope>
    <source>
        <tissue evidence="2">Muscle</tissue>
    </source>
</reference>
<proteinExistence type="predicted"/>
<dbReference type="AlphaFoldDB" id="A0A5B7IQV1"/>
<evidence type="ECO:0000313" key="3">
    <source>
        <dbReference type="Proteomes" id="UP000324222"/>
    </source>
</evidence>
<evidence type="ECO:0000256" key="1">
    <source>
        <dbReference type="SAM" id="MobiDB-lite"/>
    </source>
</evidence>
<name>A0A5B7IQV1_PORTR</name>